<comment type="caution">
    <text evidence="2">The sequence shown here is derived from an EMBL/GenBank/DDBJ whole genome shotgun (WGS) entry which is preliminary data.</text>
</comment>
<evidence type="ECO:0000313" key="3">
    <source>
        <dbReference type="Proteomes" id="UP001241571"/>
    </source>
</evidence>
<organism evidence="2 3">
    <name type="scientific">Enterococcus gallinarum</name>
    <dbReference type="NCBI Taxonomy" id="1353"/>
    <lineage>
        <taxon>Bacteria</taxon>
        <taxon>Bacillati</taxon>
        <taxon>Bacillota</taxon>
        <taxon>Bacilli</taxon>
        <taxon>Lactobacillales</taxon>
        <taxon>Enterococcaceae</taxon>
        <taxon>Enterococcus</taxon>
    </lineage>
</organism>
<gene>
    <name evidence="2" type="ORF">QRX88_07990</name>
</gene>
<evidence type="ECO:0000259" key="1">
    <source>
        <dbReference type="Pfam" id="PF06114"/>
    </source>
</evidence>
<proteinExistence type="predicted"/>
<reference evidence="2 3" key="1">
    <citation type="submission" date="2023-06" db="EMBL/GenBank/DDBJ databases">
        <title>Acute promotion of culturable opportunistic pathogens and persistent increase of antibiotic resistance following antibiotic exposure in mouse gut microbiota.</title>
        <authorList>
            <person name="Li L."/>
            <person name="Wang B."/>
            <person name="Sun Y."/>
            <person name="Wang M."/>
            <person name="Xu H."/>
        </authorList>
    </citation>
    <scope>NUCLEOTIDE SEQUENCE [LARGE SCALE GENOMIC DNA]</scope>
    <source>
        <strain evidence="2 3">CRI2_2</strain>
    </source>
</reference>
<accession>A0ABD4ZSC5</accession>
<dbReference type="AlphaFoldDB" id="A0ABD4ZSC5"/>
<dbReference type="InterPro" id="IPR010359">
    <property type="entry name" value="IrrE_HExxH"/>
</dbReference>
<dbReference type="RefSeq" id="WP_103299948.1">
    <property type="nucleotide sequence ID" value="NZ_CP078505.1"/>
</dbReference>
<sequence>MNELRSQLDELGVKIVVKEMEKNGYYVPAWKIIFVNQKLSDEEMKRVIVHEMKHVIDHEDYVALYKNFVAHSKMENEANNFMVNYIINENDGFYNYSQVIETFDIGMGYDINYFK</sequence>
<dbReference type="Proteomes" id="UP001241571">
    <property type="component" value="Unassembled WGS sequence"/>
</dbReference>
<dbReference type="Pfam" id="PF06114">
    <property type="entry name" value="Peptidase_M78"/>
    <property type="match status" value="1"/>
</dbReference>
<name>A0ABD4ZSC5_ENTGA</name>
<dbReference type="EMBL" id="JASUBT010000004">
    <property type="protein sequence ID" value="MDL4935649.1"/>
    <property type="molecule type" value="Genomic_DNA"/>
</dbReference>
<protein>
    <submittedName>
        <fullName evidence="2">ImmA/IrrE family metallo-endopeptidase</fullName>
    </submittedName>
</protein>
<evidence type="ECO:0000313" key="2">
    <source>
        <dbReference type="EMBL" id="MDL4935649.1"/>
    </source>
</evidence>
<dbReference type="Gene3D" id="1.10.10.2910">
    <property type="match status" value="1"/>
</dbReference>
<feature type="domain" description="IrrE N-terminal-like" evidence="1">
    <location>
        <begin position="9"/>
        <end position="89"/>
    </location>
</feature>